<dbReference type="AlphaFoldDB" id="A0A1H2WQB6"/>
<evidence type="ECO:0000313" key="1">
    <source>
        <dbReference type="EMBL" id="SDW82454.1"/>
    </source>
</evidence>
<accession>A0A1H2WQB6</accession>
<protein>
    <submittedName>
        <fullName evidence="1">Uncharacterized protein</fullName>
    </submittedName>
</protein>
<dbReference type="Proteomes" id="UP000183454">
    <property type="component" value="Unassembled WGS sequence"/>
</dbReference>
<proteinExistence type="predicted"/>
<name>A0A1H2WQB6_9PROT</name>
<sequence length="50" mass="5310">MPVLVLVPSTDTTVSQAMVNREYVYAYAAVSVAGGELDTLILPQADSHCI</sequence>
<evidence type="ECO:0000313" key="2">
    <source>
        <dbReference type="Proteomes" id="UP000183454"/>
    </source>
</evidence>
<dbReference type="EMBL" id="FNNH01000030">
    <property type="protein sequence ID" value="SDW82454.1"/>
    <property type="molecule type" value="Genomic_DNA"/>
</dbReference>
<gene>
    <name evidence="1" type="ORF">SAMN05421882_103035</name>
</gene>
<reference evidence="1 2" key="1">
    <citation type="submission" date="2016-10" db="EMBL/GenBank/DDBJ databases">
        <authorList>
            <person name="de Groot N.N."/>
        </authorList>
    </citation>
    <scope>NUCLEOTIDE SEQUENCE [LARGE SCALE GENOMIC DNA]</scope>
    <source>
        <strain evidence="1 2">Nm110</strain>
    </source>
</reference>
<organism evidence="1 2">
    <name type="scientific">Nitrosomonas communis</name>
    <dbReference type="NCBI Taxonomy" id="44574"/>
    <lineage>
        <taxon>Bacteria</taxon>
        <taxon>Pseudomonadati</taxon>
        <taxon>Pseudomonadota</taxon>
        <taxon>Betaproteobacteria</taxon>
        <taxon>Nitrosomonadales</taxon>
        <taxon>Nitrosomonadaceae</taxon>
        <taxon>Nitrosomonas</taxon>
    </lineage>
</organism>